<evidence type="ECO:0000256" key="10">
    <source>
        <dbReference type="ARBA" id="ARBA00022803"/>
    </source>
</evidence>
<dbReference type="GO" id="GO:0016020">
    <property type="term" value="C:membrane"/>
    <property type="evidence" value="ECO:0007669"/>
    <property type="project" value="UniProtKB-SubCell"/>
</dbReference>
<feature type="repeat" description="TPR" evidence="16">
    <location>
        <begin position="501"/>
        <end position="534"/>
    </location>
</feature>
<accession>A0ABD2VYE8</accession>
<evidence type="ECO:0000256" key="8">
    <source>
        <dbReference type="ARBA" id="ARBA00022692"/>
    </source>
</evidence>
<dbReference type="PANTHER" id="PTHR44227:SF3">
    <property type="entry name" value="PROTEIN O-MANNOSYL-TRANSFERASE TMTC4"/>
    <property type="match status" value="1"/>
</dbReference>
<comment type="caution">
    <text evidence="19">The sequence shown here is derived from an EMBL/GenBank/DDBJ whole genome shotgun (WGS) entry which is preliminary data.</text>
</comment>
<keyword evidence="9" id="KW-0677">Repeat</keyword>
<dbReference type="InterPro" id="IPR011990">
    <property type="entry name" value="TPR-like_helical_dom_sf"/>
</dbReference>
<dbReference type="EMBL" id="JBJJXI010000153">
    <property type="protein sequence ID" value="KAL3385750.1"/>
    <property type="molecule type" value="Genomic_DNA"/>
</dbReference>
<evidence type="ECO:0000259" key="18">
    <source>
        <dbReference type="Pfam" id="PF08409"/>
    </source>
</evidence>
<keyword evidence="12 17" id="KW-1133">Transmembrane helix</keyword>
<dbReference type="Pfam" id="PF08409">
    <property type="entry name" value="TMTC_DUF1736"/>
    <property type="match status" value="1"/>
</dbReference>
<comment type="pathway">
    <text evidence="4">Protein modification; protein glycosylation.</text>
</comment>
<comment type="catalytic activity">
    <reaction evidence="15">
        <text>a di-trans,poly-cis-dolichyl beta-D-mannosyl phosphate + L-seryl-[protein] = 3-O-(alpha-D-mannosyl)-L-seryl-[protein] + a di-trans,poly-cis-dolichyl phosphate + H(+)</text>
        <dbReference type="Rhea" id="RHEA:17377"/>
        <dbReference type="Rhea" id="RHEA-COMP:9863"/>
        <dbReference type="Rhea" id="RHEA-COMP:13546"/>
        <dbReference type="Rhea" id="RHEA-COMP:19498"/>
        <dbReference type="Rhea" id="RHEA-COMP:19501"/>
        <dbReference type="ChEBI" id="CHEBI:15378"/>
        <dbReference type="ChEBI" id="CHEBI:29999"/>
        <dbReference type="ChEBI" id="CHEBI:57683"/>
        <dbReference type="ChEBI" id="CHEBI:58211"/>
        <dbReference type="ChEBI" id="CHEBI:137321"/>
        <dbReference type="EC" id="2.4.1.109"/>
    </reaction>
</comment>
<dbReference type="SMART" id="SM00671">
    <property type="entry name" value="SEL1"/>
    <property type="match status" value="3"/>
</dbReference>
<keyword evidence="7" id="KW-0808">Transferase</keyword>
<feature type="transmembrane region" description="Helical" evidence="17">
    <location>
        <begin position="426"/>
        <end position="444"/>
    </location>
</feature>
<evidence type="ECO:0000256" key="13">
    <source>
        <dbReference type="ARBA" id="ARBA00023136"/>
    </source>
</evidence>
<evidence type="ECO:0000256" key="16">
    <source>
        <dbReference type="PROSITE-ProRule" id="PRU00339"/>
    </source>
</evidence>
<feature type="transmembrane region" description="Helical" evidence="17">
    <location>
        <begin position="394"/>
        <end position="414"/>
    </location>
</feature>
<evidence type="ECO:0000256" key="3">
    <source>
        <dbReference type="ARBA" id="ARBA00004240"/>
    </source>
</evidence>
<proteinExistence type="inferred from homology"/>
<evidence type="ECO:0000256" key="11">
    <source>
        <dbReference type="ARBA" id="ARBA00022824"/>
    </source>
</evidence>
<feature type="transmembrane region" description="Helical" evidence="17">
    <location>
        <begin position="189"/>
        <end position="222"/>
    </location>
</feature>
<comment type="function">
    <text evidence="1">Transfers mannosyl residues to the hydroxyl group of serine or threonine residues.</text>
</comment>
<dbReference type="InterPro" id="IPR019734">
    <property type="entry name" value="TPR_rpt"/>
</dbReference>
<dbReference type="InterPro" id="IPR006597">
    <property type="entry name" value="Sel1-like"/>
</dbReference>
<dbReference type="PROSITE" id="PS50005">
    <property type="entry name" value="TPR"/>
    <property type="match status" value="4"/>
</dbReference>
<evidence type="ECO:0000256" key="1">
    <source>
        <dbReference type="ARBA" id="ARBA00003582"/>
    </source>
</evidence>
<comment type="similarity">
    <text evidence="5">Belongs to the TMTC family.</text>
</comment>
<keyword evidence="10 16" id="KW-0802">TPR repeat</keyword>
<evidence type="ECO:0000313" key="19">
    <source>
        <dbReference type="EMBL" id="KAL3385750.1"/>
    </source>
</evidence>
<feature type="transmembrane region" description="Helical" evidence="17">
    <location>
        <begin position="297"/>
        <end position="316"/>
    </location>
</feature>
<evidence type="ECO:0000313" key="20">
    <source>
        <dbReference type="Proteomes" id="UP001627154"/>
    </source>
</evidence>
<feature type="transmembrane region" description="Helical" evidence="17">
    <location>
        <begin position="157"/>
        <end position="177"/>
    </location>
</feature>
<evidence type="ECO:0000256" key="7">
    <source>
        <dbReference type="ARBA" id="ARBA00022679"/>
    </source>
</evidence>
<dbReference type="EC" id="2.4.1.109" evidence="6"/>
<comment type="catalytic activity">
    <reaction evidence="14">
        <text>a di-trans,poly-cis-dolichyl beta-D-mannosyl phosphate + L-threonyl-[protein] = 3-O-(alpha-D-mannosyl)-L-threonyl-[protein] + a di-trans,poly-cis-dolichyl phosphate + H(+)</text>
        <dbReference type="Rhea" id="RHEA:53396"/>
        <dbReference type="Rhea" id="RHEA-COMP:11060"/>
        <dbReference type="Rhea" id="RHEA-COMP:13547"/>
        <dbReference type="Rhea" id="RHEA-COMP:19498"/>
        <dbReference type="Rhea" id="RHEA-COMP:19501"/>
        <dbReference type="ChEBI" id="CHEBI:15378"/>
        <dbReference type="ChEBI" id="CHEBI:30013"/>
        <dbReference type="ChEBI" id="CHEBI:57683"/>
        <dbReference type="ChEBI" id="CHEBI:58211"/>
        <dbReference type="ChEBI" id="CHEBI:137323"/>
        <dbReference type="EC" id="2.4.1.109"/>
    </reaction>
</comment>
<feature type="transmembrane region" description="Helical" evidence="17">
    <location>
        <begin position="135"/>
        <end position="151"/>
    </location>
</feature>
<evidence type="ECO:0000256" key="14">
    <source>
        <dbReference type="ARBA" id="ARBA00045085"/>
    </source>
</evidence>
<protein>
    <recommendedName>
        <fullName evidence="6">dolichyl-phosphate-mannose--protein mannosyltransferase</fullName>
        <ecNumber evidence="6">2.4.1.109</ecNumber>
    </recommendedName>
</protein>
<dbReference type="InterPro" id="IPR052346">
    <property type="entry name" value="O-mannosyl-transferase_TMTC"/>
</dbReference>
<dbReference type="SUPFAM" id="SSF48452">
    <property type="entry name" value="TPR-like"/>
    <property type="match status" value="2"/>
</dbReference>
<dbReference type="InterPro" id="IPR013618">
    <property type="entry name" value="TMTC_DUF1736"/>
</dbReference>
<dbReference type="PANTHER" id="PTHR44227">
    <property type="match status" value="1"/>
</dbReference>
<feature type="repeat" description="TPR" evidence="16">
    <location>
        <begin position="569"/>
        <end position="602"/>
    </location>
</feature>
<feature type="repeat" description="TPR" evidence="16">
    <location>
        <begin position="671"/>
        <end position="704"/>
    </location>
</feature>
<feature type="transmembrane region" description="Helical" evidence="17">
    <location>
        <begin position="336"/>
        <end position="358"/>
    </location>
</feature>
<dbReference type="GO" id="GO:0005783">
    <property type="term" value="C:endoplasmic reticulum"/>
    <property type="evidence" value="ECO:0007669"/>
    <property type="project" value="UniProtKB-SubCell"/>
</dbReference>
<evidence type="ECO:0000256" key="12">
    <source>
        <dbReference type="ARBA" id="ARBA00022989"/>
    </source>
</evidence>
<evidence type="ECO:0000256" key="17">
    <source>
        <dbReference type="SAM" id="Phobius"/>
    </source>
</evidence>
<dbReference type="Proteomes" id="UP001627154">
    <property type="component" value="Unassembled WGS sequence"/>
</dbReference>
<dbReference type="SMART" id="SM00028">
    <property type="entry name" value="TPR"/>
    <property type="match status" value="7"/>
</dbReference>
<evidence type="ECO:0000256" key="6">
    <source>
        <dbReference type="ARBA" id="ARBA00012839"/>
    </source>
</evidence>
<evidence type="ECO:0000256" key="5">
    <source>
        <dbReference type="ARBA" id="ARBA00007882"/>
    </source>
</evidence>
<keyword evidence="20" id="KW-1185">Reference proteome</keyword>
<evidence type="ECO:0000256" key="4">
    <source>
        <dbReference type="ARBA" id="ARBA00004922"/>
    </source>
</evidence>
<evidence type="ECO:0000256" key="15">
    <source>
        <dbReference type="ARBA" id="ARBA00045102"/>
    </source>
</evidence>
<feature type="repeat" description="TPR" evidence="16">
    <location>
        <begin position="603"/>
        <end position="636"/>
    </location>
</feature>
<feature type="transmembrane region" description="Helical" evidence="17">
    <location>
        <begin position="12"/>
        <end position="37"/>
    </location>
</feature>
<organism evidence="19 20">
    <name type="scientific">Trichogramma kaykai</name>
    <dbReference type="NCBI Taxonomy" id="54128"/>
    <lineage>
        <taxon>Eukaryota</taxon>
        <taxon>Metazoa</taxon>
        <taxon>Ecdysozoa</taxon>
        <taxon>Arthropoda</taxon>
        <taxon>Hexapoda</taxon>
        <taxon>Insecta</taxon>
        <taxon>Pterygota</taxon>
        <taxon>Neoptera</taxon>
        <taxon>Endopterygota</taxon>
        <taxon>Hymenoptera</taxon>
        <taxon>Apocrita</taxon>
        <taxon>Proctotrupomorpha</taxon>
        <taxon>Chalcidoidea</taxon>
        <taxon>Trichogrammatidae</taxon>
        <taxon>Trichogramma</taxon>
    </lineage>
</organism>
<keyword evidence="13 17" id="KW-0472">Membrane</keyword>
<reference evidence="19 20" key="1">
    <citation type="journal article" date="2024" name="bioRxiv">
        <title>A reference genome for Trichogramma kaykai: A tiny desert-dwelling parasitoid wasp with competing sex-ratio distorters.</title>
        <authorList>
            <person name="Culotta J."/>
            <person name="Lindsey A.R."/>
        </authorList>
    </citation>
    <scope>NUCLEOTIDE SEQUENCE [LARGE SCALE GENOMIC DNA]</scope>
    <source>
        <strain evidence="19 20">KSX58</strain>
    </source>
</reference>
<keyword evidence="8 17" id="KW-0812">Transmembrane</keyword>
<name>A0ABD2VYE8_9HYME</name>
<gene>
    <name evidence="19" type="ORF">TKK_018793</name>
</gene>
<dbReference type="Gene3D" id="1.25.40.10">
    <property type="entry name" value="Tetratricopeptide repeat domain"/>
    <property type="match status" value="4"/>
</dbReference>
<feature type="transmembrane region" description="Helical" evidence="17">
    <location>
        <begin position="255"/>
        <end position="276"/>
    </location>
</feature>
<dbReference type="GO" id="GO:0004169">
    <property type="term" value="F:dolichyl-phosphate-mannose-protein mannosyltransferase activity"/>
    <property type="evidence" value="ECO:0007669"/>
    <property type="project" value="UniProtKB-EC"/>
</dbReference>
<dbReference type="Pfam" id="PF00515">
    <property type="entry name" value="TPR_1"/>
    <property type="match status" value="1"/>
</dbReference>
<feature type="domain" description="DUF1736" evidence="18">
    <location>
        <begin position="279"/>
        <end position="350"/>
    </location>
</feature>
<keyword evidence="11" id="KW-0256">Endoplasmic reticulum</keyword>
<dbReference type="Pfam" id="PF13432">
    <property type="entry name" value="TPR_16"/>
    <property type="match status" value="1"/>
</dbReference>
<dbReference type="PROSITE" id="PS50293">
    <property type="entry name" value="TPR_REGION"/>
    <property type="match status" value="1"/>
</dbReference>
<comment type="subcellular location">
    <subcellularLocation>
        <location evidence="3">Endoplasmic reticulum</location>
    </subcellularLocation>
    <subcellularLocation>
        <location evidence="2">Membrane</location>
        <topology evidence="2">Multi-pass membrane protein</topology>
    </subcellularLocation>
</comment>
<evidence type="ECO:0000256" key="9">
    <source>
        <dbReference type="ARBA" id="ARBA00022737"/>
    </source>
</evidence>
<dbReference type="Pfam" id="PF13181">
    <property type="entry name" value="TPR_8"/>
    <property type="match status" value="1"/>
</dbReference>
<feature type="transmembrane region" description="Helical" evidence="17">
    <location>
        <begin position="106"/>
        <end position="128"/>
    </location>
</feature>
<evidence type="ECO:0000256" key="2">
    <source>
        <dbReference type="ARBA" id="ARBA00004141"/>
    </source>
</evidence>
<dbReference type="AlphaFoldDB" id="A0ABD2VYE8"/>
<sequence>MLKSRKKSRAIVALPIYNLPTTIILIVAASLCFSNSYDGNFVFDDTEAIVNNDDVKDKTPLLQIFQNDFWGTNLSSKSSHKSYRPLTTLTFRWHYLVKGELDPADFHIANILLHTVVCILTFFVFEILLEWKEPLIALSATLLFTVHPVHTEAVSGIVGRADVLSALFMWLSIICYYKGVHTNCMVIKYNCILLCILNSCAAMFCKETGITVLGICIVYDIIVVNKILPADILKLTRLNYTYQDVKKYIISNLPFMVRCTVLSLSSIFLIVLRFSIMKFTSPTFQPGDNPAAFLNNFILRIINYNYIYCMNVWILLCPDWLCFDWSMGCIPLIKSIEPRILCIIGFWLFIVVFMRFLFSKTDEQLVRYTIMGLALAIIPFLPASNLFFTVGFVLAERTLFVPSAGYCFLFAVGLRKVSKIVTNSRIIAISYCALLLIFSSRSWIRSNQWRNETTLFQSGLKVCPLNAKVHYNVAKVAADKGLVNYSKSEYQEALRLNPKYPHAMNNLGNIYKNEQYYEEAEKLFRAAIDIQKDFPAAWMNLGIVLAVINKNEEAEKCYITAIKYRNIYPDCYYNLGLLYLANRNLQKAKEAWEITLKQNPHHKQAWTNLVLLLEEMGQSDEALSYAEEALSYIPNDPAIHFNIGNILGKDESFKKAEYHFKTAIAGDLKNAVYHVNLGVLYHRWKKYDKAEMMYKKALKLNPHLNSAKVNLNKLNNLKLKLSS</sequence>
<feature type="transmembrane region" description="Helical" evidence="17">
    <location>
        <begin position="365"/>
        <end position="388"/>
    </location>
</feature>